<gene>
    <name evidence="1" type="ORF">HETIRDRAFT_422599</name>
</gene>
<accession>W4JR89</accession>
<keyword evidence="2" id="KW-1185">Reference proteome</keyword>
<dbReference type="EMBL" id="KI925465">
    <property type="protein sequence ID" value="ETW75979.1"/>
    <property type="molecule type" value="Genomic_DNA"/>
</dbReference>
<organism evidence="1 2">
    <name type="scientific">Heterobasidion irregulare (strain TC 32-1)</name>
    <dbReference type="NCBI Taxonomy" id="747525"/>
    <lineage>
        <taxon>Eukaryota</taxon>
        <taxon>Fungi</taxon>
        <taxon>Dikarya</taxon>
        <taxon>Basidiomycota</taxon>
        <taxon>Agaricomycotina</taxon>
        <taxon>Agaricomycetes</taxon>
        <taxon>Russulales</taxon>
        <taxon>Bondarzewiaceae</taxon>
        <taxon>Heterobasidion</taxon>
        <taxon>Heterobasidion annosum species complex</taxon>
    </lineage>
</organism>
<dbReference type="GeneID" id="20673824"/>
<dbReference type="Proteomes" id="UP000030671">
    <property type="component" value="Unassembled WGS sequence"/>
</dbReference>
<sequence>MKHDNQDVYKSTAYWILQGNNLYEALYDIFHISMYIEYGHHMTSDTKLGNHSNTRHSSEDLHI</sequence>
<proteinExistence type="predicted"/>
<name>W4JR89_HETIT</name>
<evidence type="ECO:0000313" key="2">
    <source>
        <dbReference type="Proteomes" id="UP000030671"/>
    </source>
</evidence>
<protein>
    <submittedName>
        <fullName evidence="1">Uncharacterized protein</fullName>
    </submittedName>
</protein>
<dbReference type="AlphaFoldDB" id="W4JR89"/>
<evidence type="ECO:0000313" key="1">
    <source>
        <dbReference type="EMBL" id="ETW75979.1"/>
    </source>
</evidence>
<dbReference type="InParanoid" id="W4JR89"/>
<dbReference type="KEGG" id="hir:HETIRDRAFT_422599"/>
<reference evidence="1 2" key="1">
    <citation type="journal article" date="2012" name="New Phytol.">
        <title>Insight into trade-off between wood decay and parasitism from the genome of a fungal forest pathogen.</title>
        <authorList>
            <person name="Olson A."/>
            <person name="Aerts A."/>
            <person name="Asiegbu F."/>
            <person name="Belbahri L."/>
            <person name="Bouzid O."/>
            <person name="Broberg A."/>
            <person name="Canback B."/>
            <person name="Coutinho P.M."/>
            <person name="Cullen D."/>
            <person name="Dalman K."/>
            <person name="Deflorio G."/>
            <person name="van Diepen L.T."/>
            <person name="Dunand C."/>
            <person name="Duplessis S."/>
            <person name="Durling M."/>
            <person name="Gonthier P."/>
            <person name="Grimwood J."/>
            <person name="Fossdal C.G."/>
            <person name="Hansson D."/>
            <person name="Henrissat B."/>
            <person name="Hietala A."/>
            <person name="Himmelstrand K."/>
            <person name="Hoffmeister D."/>
            <person name="Hogberg N."/>
            <person name="James T.Y."/>
            <person name="Karlsson M."/>
            <person name="Kohler A."/>
            <person name="Kues U."/>
            <person name="Lee Y.H."/>
            <person name="Lin Y.C."/>
            <person name="Lind M."/>
            <person name="Lindquist E."/>
            <person name="Lombard V."/>
            <person name="Lucas S."/>
            <person name="Lunden K."/>
            <person name="Morin E."/>
            <person name="Murat C."/>
            <person name="Park J."/>
            <person name="Raffaello T."/>
            <person name="Rouze P."/>
            <person name="Salamov A."/>
            <person name="Schmutz J."/>
            <person name="Solheim H."/>
            <person name="Stahlberg J."/>
            <person name="Velez H."/>
            <person name="de Vries R.P."/>
            <person name="Wiebenga A."/>
            <person name="Woodward S."/>
            <person name="Yakovlev I."/>
            <person name="Garbelotto M."/>
            <person name="Martin F."/>
            <person name="Grigoriev I.V."/>
            <person name="Stenlid J."/>
        </authorList>
    </citation>
    <scope>NUCLEOTIDE SEQUENCE [LARGE SCALE GENOMIC DNA]</scope>
    <source>
        <strain evidence="1 2">TC 32-1</strain>
    </source>
</reference>
<dbReference type="RefSeq" id="XP_009552211.1">
    <property type="nucleotide sequence ID" value="XM_009553916.1"/>
</dbReference>
<dbReference type="HOGENOM" id="CLU_2886078_0_0_1"/>